<protein>
    <submittedName>
        <fullName evidence="1">Uncharacterized protein</fullName>
    </submittedName>
</protein>
<reference evidence="1 2" key="1">
    <citation type="submission" date="2015-03" db="EMBL/GenBank/DDBJ databases">
        <authorList>
            <person name="Murphy D."/>
        </authorList>
    </citation>
    <scope>NUCLEOTIDE SEQUENCE [LARGE SCALE GENOMIC DNA]</scope>
    <source>
        <strain evidence="1 2">PAP088</strain>
    </source>
</reference>
<dbReference type="Proteomes" id="UP000045782">
    <property type="component" value="Unassembled WGS sequence"/>
</dbReference>
<gene>
    <name evidence="1" type="ORF">ERS075579_01758</name>
</gene>
<name>A0A0U0ZLP1_9MYCO</name>
<dbReference type="RefSeq" id="WP_005099609.1">
    <property type="nucleotide sequence ID" value="NZ_CP014959.1"/>
</dbReference>
<dbReference type="AlphaFoldDB" id="A0A0U0ZLP1"/>
<accession>A0A0U0ZLP1</accession>
<organism evidence="1 2">
    <name type="scientific">Mycobacteroides abscessus</name>
    <dbReference type="NCBI Taxonomy" id="36809"/>
    <lineage>
        <taxon>Bacteria</taxon>
        <taxon>Bacillati</taxon>
        <taxon>Actinomycetota</taxon>
        <taxon>Actinomycetes</taxon>
        <taxon>Mycobacteriales</taxon>
        <taxon>Mycobacteriaceae</taxon>
        <taxon>Mycobacteroides</taxon>
    </lineage>
</organism>
<evidence type="ECO:0000313" key="2">
    <source>
        <dbReference type="Proteomes" id="UP000045782"/>
    </source>
</evidence>
<sequence length="271" mass="30559">MTRWHRHAAATLHRLWQRPGRTADIHMWHLDAVATSRVQAFRDERGHGLALITLRDGDRGAGHINSAEAYRRTIWTEFFGKHTTPPILIFNLLNPDLRYKNWPSVVAIDYDTHGRFTHCREVDTDELATLNRLGAQWDHGAGYVPYTPPPPTHAVVLRRIPVRELPGSQPFRDMGRYLAVDWAAASIAALHGSSEHDLPADLPADIAEAARSLWRDPISLIREPGEPLRFMNGQHRAEAMRQQGAIETIAEELRPVDAPPLPGELQTTGEF</sequence>
<dbReference type="EMBL" id="CSWP01000003">
    <property type="protein sequence ID" value="CPV46449.1"/>
    <property type="molecule type" value="Genomic_DNA"/>
</dbReference>
<proteinExistence type="predicted"/>
<evidence type="ECO:0000313" key="1">
    <source>
        <dbReference type="EMBL" id="CPV46449.1"/>
    </source>
</evidence>